<comment type="caution">
    <text evidence="1">The sequence shown here is derived from an EMBL/GenBank/DDBJ whole genome shotgun (WGS) entry which is preliminary data.</text>
</comment>
<dbReference type="OrthoDB" id="10469270at2759"/>
<accession>A0A4Y2HXI9</accession>
<dbReference type="Proteomes" id="UP000499080">
    <property type="component" value="Unassembled WGS sequence"/>
</dbReference>
<organism evidence="1 2">
    <name type="scientific">Araneus ventricosus</name>
    <name type="common">Orbweaver spider</name>
    <name type="synonym">Epeira ventricosa</name>
    <dbReference type="NCBI Taxonomy" id="182803"/>
    <lineage>
        <taxon>Eukaryota</taxon>
        <taxon>Metazoa</taxon>
        <taxon>Ecdysozoa</taxon>
        <taxon>Arthropoda</taxon>
        <taxon>Chelicerata</taxon>
        <taxon>Arachnida</taxon>
        <taxon>Araneae</taxon>
        <taxon>Araneomorphae</taxon>
        <taxon>Entelegynae</taxon>
        <taxon>Araneoidea</taxon>
        <taxon>Araneidae</taxon>
        <taxon>Araneus</taxon>
    </lineage>
</organism>
<gene>
    <name evidence="1" type="ORF">AVEN_35391_1</name>
</gene>
<dbReference type="AlphaFoldDB" id="A0A4Y2HXI9"/>
<dbReference type="EMBL" id="BGPR01002240">
    <property type="protein sequence ID" value="GBM70244.1"/>
    <property type="molecule type" value="Genomic_DNA"/>
</dbReference>
<keyword evidence="2" id="KW-1185">Reference proteome</keyword>
<evidence type="ECO:0000313" key="1">
    <source>
        <dbReference type="EMBL" id="GBM70244.1"/>
    </source>
</evidence>
<evidence type="ECO:0000313" key="2">
    <source>
        <dbReference type="Proteomes" id="UP000499080"/>
    </source>
</evidence>
<sequence>MHKKRKALEKLSKDASTARNIFENRQKFLFFIAENDDKLKEGVEFFQRKGTLEEIYEDWSKRRADVTELFRRKRKSNQRGFVTRMKASERNKVYSKK</sequence>
<name>A0A4Y2HXI9_ARAVE</name>
<reference evidence="1 2" key="1">
    <citation type="journal article" date="2019" name="Sci. Rep.">
        <title>Orb-weaving spider Araneus ventricosus genome elucidates the spidroin gene catalogue.</title>
        <authorList>
            <person name="Kono N."/>
            <person name="Nakamura H."/>
            <person name="Ohtoshi R."/>
            <person name="Moran D.A.P."/>
            <person name="Shinohara A."/>
            <person name="Yoshida Y."/>
            <person name="Fujiwara M."/>
            <person name="Mori M."/>
            <person name="Tomita M."/>
            <person name="Arakawa K."/>
        </authorList>
    </citation>
    <scope>NUCLEOTIDE SEQUENCE [LARGE SCALE GENOMIC DNA]</scope>
</reference>
<proteinExistence type="predicted"/>
<protein>
    <submittedName>
        <fullName evidence="1">Uncharacterized protein</fullName>
    </submittedName>
</protein>